<dbReference type="AlphaFoldDB" id="A0AA35SVX7"/>
<keyword evidence="2" id="KW-1185">Reference proteome</keyword>
<dbReference type="Proteomes" id="UP001174909">
    <property type="component" value="Unassembled WGS sequence"/>
</dbReference>
<evidence type="ECO:0000313" key="2">
    <source>
        <dbReference type="Proteomes" id="UP001174909"/>
    </source>
</evidence>
<dbReference type="Gene3D" id="1.10.10.10">
    <property type="entry name" value="Winged helix-like DNA-binding domain superfamily/Winged helix DNA-binding domain"/>
    <property type="match status" value="1"/>
</dbReference>
<proteinExistence type="predicted"/>
<evidence type="ECO:0000313" key="1">
    <source>
        <dbReference type="EMBL" id="CAI8036407.1"/>
    </source>
</evidence>
<dbReference type="SUPFAM" id="SSF46689">
    <property type="entry name" value="Homeodomain-like"/>
    <property type="match status" value="1"/>
</dbReference>
<comment type="caution">
    <text evidence="1">The sequence shown here is derived from an EMBL/GenBank/DDBJ whole genome shotgun (WGS) entry which is preliminary data.</text>
</comment>
<organism evidence="1 2">
    <name type="scientific">Geodia barretti</name>
    <name type="common">Barrett's horny sponge</name>
    <dbReference type="NCBI Taxonomy" id="519541"/>
    <lineage>
        <taxon>Eukaryota</taxon>
        <taxon>Metazoa</taxon>
        <taxon>Porifera</taxon>
        <taxon>Demospongiae</taxon>
        <taxon>Heteroscleromorpha</taxon>
        <taxon>Tetractinellida</taxon>
        <taxon>Astrophorina</taxon>
        <taxon>Geodiidae</taxon>
        <taxon>Geodia</taxon>
    </lineage>
</organism>
<dbReference type="InterPro" id="IPR009057">
    <property type="entry name" value="Homeodomain-like_sf"/>
</dbReference>
<evidence type="ECO:0008006" key="3">
    <source>
        <dbReference type="Google" id="ProtNLM"/>
    </source>
</evidence>
<gene>
    <name evidence="1" type="ORF">GBAR_LOCUS20392</name>
</gene>
<protein>
    <recommendedName>
        <fullName evidence="3">DUF433 domain-containing protein</fullName>
    </recommendedName>
</protein>
<dbReference type="InterPro" id="IPR036388">
    <property type="entry name" value="WH-like_DNA-bd_sf"/>
</dbReference>
<accession>A0AA35SVX7</accession>
<name>A0AA35SVX7_GEOBA</name>
<reference evidence="1" key="1">
    <citation type="submission" date="2023-03" db="EMBL/GenBank/DDBJ databases">
        <authorList>
            <person name="Steffen K."/>
            <person name="Cardenas P."/>
        </authorList>
    </citation>
    <scope>NUCLEOTIDE SEQUENCE</scope>
</reference>
<dbReference type="EMBL" id="CASHTH010002868">
    <property type="protein sequence ID" value="CAI8036407.1"/>
    <property type="molecule type" value="Genomic_DNA"/>
</dbReference>
<sequence>MGLSLDRIADQYSVALSDINAALAYYSDHREAIDRDIRDNDAFNEALEKASTQEEKRKLVASYEWPDRYGSTRTKTSQEP</sequence>